<dbReference type="InterPro" id="IPR036749">
    <property type="entry name" value="Expansin_CBD_sf"/>
</dbReference>
<dbReference type="InterPro" id="IPR036908">
    <property type="entry name" value="RlpA-like_sf"/>
</dbReference>
<dbReference type="EMBL" id="PGCI01000851">
    <property type="protein sequence ID" value="PLW13483.1"/>
    <property type="molecule type" value="Genomic_DNA"/>
</dbReference>
<dbReference type="PANTHER" id="PTHR31836:SF21">
    <property type="entry name" value="EXPANSIN-LIKE PROTEIN 7"/>
    <property type="match status" value="1"/>
</dbReference>
<dbReference type="AlphaFoldDB" id="A0A2N5SJR7"/>
<protein>
    <recommendedName>
        <fullName evidence="7">Expansin-like EG45 domain-containing protein</fullName>
    </recommendedName>
</protein>
<proteinExistence type="predicted"/>
<dbReference type="CDD" id="cd22271">
    <property type="entry name" value="DPBB_EXP_N-like"/>
    <property type="match status" value="1"/>
</dbReference>
<dbReference type="Proteomes" id="UP000235392">
    <property type="component" value="Unassembled WGS sequence"/>
</dbReference>
<evidence type="ECO:0000313" key="5">
    <source>
        <dbReference type="Proteomes" id="UP000235388"/>
    </source>
</evidence>
<organism evidence="2 6">
    <name type="scientific">Puccinia coronata f. sp. avenae</name>
    <dbReference type="NCBI Taxonomy" id="200324"/>
    <lineage>
        <taxon>Eukaryota</taxon>
        <taxon>Fungi</taxon>
        <taxon>Dikarya</taxon>
        <taxon>Basidiomycota</taxon>
        <taxon>Pucciniomycotina</taxon>
        <taxon>Pucciniomycetes</taxon>
        <taxon>Pucciniales</taxon>
        <taxon>Pucciniaceae</taxon>
        <taxon>Puccinia</taxon>
    </lineage>
</organism>
<dbReference type="InterPro" id="IPR049818">
    <property type="entry name" value="Expansin_EXLX1-like"/>
</dbReference>
<name>A0A2N5SJR7_9BASI</name>
<evidence type="ECO:0008006" key="7">
    <source>
        <dbReference type="Google" id="ProtNLM"/>
    </source>
</evidence>
<dbReference type="EMBL" id="PGCJ01000828">
    <property type="protein sequence ID" value="PLW18609.1"/>
    <property type="molecule type" value="Genomic_DNA"/>
</dbReference>
<dbReference type="EMBL" id="PGCJ01000026">
    <property type="protein sequence ID" value="PLW55951.1"/>
    <property type="molecule type" value="Genomic_DNA"/>
</dbReference>
<dbReference type="STRING" id="200324.A0A2N5SJR7"/>
<evidence type="ECO:0000313" key="6">
    <source>
        <dbReference type="Proteomes" id="UP000235392"/>
    </source>
</evidence>
<keyword evidence="5" id="KW-1185">Reference proteome</keyword>
<dbReference type="Gene3D" id="2.40.40.10">
    <property type="entry name" value="RlpA-like domain"/>
    <property type="match status" value="1"/>
</dbReference>
<dbReference type="PANTHER" id="PTHR31836">
    <property type="match status" value="1"/>
</dbReference>
<evidence type="ECO:0000313" key="3">
    <source>
        <dbReference type="EMBL" id="PLW18609.1"/>
    </source>
</evidence>
<reference evidence="5 6" key="1">
    <citation type="submission" date="2017-11" db="EMBL/GenBank/DDBJ databases">
        <title>De novo assembly and phasing of dikaryotic genomes from two isolates of Puccinia coronata f. sp. avenae, the causal agent of oat crown rust.</title>
        <authorList>
            <person name="Miller M.E."/>
            <person name="Zhang Y."/>
            <person name="Omidvar V."/>
            <person name="Sperschneider J."/>
            <person name="Schwessinger B."/>
            <person name="Raley C."/>
            <person name="Palmer J.M."/>
            <person name="Garnica D."/>
            <person name="Upadhyaya N."/>
            <person name="Rathjen J."/>
            <person name="Taylor J.M."/>
            <person name="Park R.F."/>
            <person name="Dodds P.N."/>
            <person name="Hirsch C.D."/>
            <person name="Kianian S.F."/>
            <person name="Figueroa M."/>
        </authorList>
    </citation>
    <scope>NUCLEOTIDE SEQUENCE [LARGE SCALE GENOMIC DNA]</scope>
    <source>
        <strain evidence="3">12NC29</strain>
        <strain evidence="2">12SD80</strain>
    </source>
</reference>
<dbReference type="OrthoDB" id="406505at2759"/>
<evidence type="ECO:0000256" key="1">
    <source>
        <dbReference type="ARBA" id="ARBA00022729"/>
    </source>
</evidence>
<dbReference type="InterPro" id="IPR051477">
    <property type="entry name" value="Expansin_CellWall"/>
</dbReference>
<dbReference type="Gene3D" id="2.60.40.760">
    <property type="entry name" value="Expansin, cellulose-binding-like domain"/>
    <property type="match status" value="1"/>
</dbReference>
<dbReference type="Proteomes" id="UP000235388">
    <property type="component" value="Unassembled WGS sequence"/>
</dbReference>
<dbReference type="SUPFAM" id="SSF50685">
    <property type="entry name" value="Barwin-like endoglucanases"/>
    <property type="match status" value="1"/>
</dbReference>
<accession>A0A2N5SJR7</accession>
<comment type="caution">
    <text evidence="2">The sequence shown here is derived from an EMBL/GenBank/DDBJ whole genome shotgun (WGS) entry which is preliminary data.</text>
</comment>
<gene>
    <name evidence="4" type="ORF">PCANC_02963</name>
    <name evidence="3" type="ORF">PCANC_09195</name>
    <name evidence="2" type="ORF">PCASD_20482</name>
</gene>
<evidence type="ECO:0000313" key="4">
    <source>
        <dbReference type="EMBL" id="PLW55951.1"/>
    </source>
</evidence>
<sequence length="247" mass="26908">MLQVLAKPLRMRRVEKSTAPGTACHSSHKENKDSQVLGRIYRGKATTWNASWSSGNCLFQKWPQPRGLGAIAVSSNLWNSAKICGACISVTGPYGTHNGIISDQCPSCDRDSLDLSSDLWKQVSNGQNPGILLITWQVVPCNFSTPIKFINKDGVSKYWNSIQVAGAEVPIRSLEVKPITNTGSEIVNKSWIKLTKQSNSNHFQPESGKGLGTLADLKVTCDNGKKIITKNVRLDQPLNTTLAVGNC</sequence>
<keyword evidence="1" id="KW-0732">Signal</keyword>
<evidence type="ECO:0000313" key="2">
    <source>
        <dbReference type="EMBL" id="PLW13483.1"/>
    </source>
</evidence>
<dbReference type="NCBIfam" id="NF041144">
    <property type="entry name" value="expansin_EXLX1"/>
    <property type="match status" value="1"/>
</dbReference>